<reference evidence="13 14" key="1">
    <citation type="submission" date="2020-02" db="EMBL/GenBank/DDBJ databases">
        <authorList>
            <person name="Hogendoorn C."/>
        </authorList>
    </citation>
    <scope>NUCLEOTIDE SEQUENCE [LARGE SCALE GENOMIC DNA]</scope>
    <source>
        <strain evidence="13">R501</strain>
    </source>
</reference>
<evidence type="ECO:0000256" key="2">
    <source>
        <dbReference type="ARBA" id="ARBA00010138"/>
    </source>
</evidence>
<dbReference type="HAMAP" id="MF_01931">
    <property type="entry name" value="PurF"/>
    <property type="match status" value="1"/>
</dbReference>
<dbReference type="InterPro" id="IPR017932">
    <property type="entry name" value="GATase_2_dom"/>
</dbReference>
<feature type="binding site" evidence="7 10">
    <location>
        <position position="296"/>
    </location>
    <ligand>
        <name>Mg(2+)</name>
        <dbReference type="ChEBI" id="CHEBI:18420"/>
    </ligand>
</feature>
<evidence type="ECO:0000313" key="13">
    <source>
        <dbReference type="EMBL" id="CAB1129257.1"/>
    </source>
</evidence>
<feature type="active site" description="Nucleophile" evidence="7 9">
    <location>
        <position position="9"/>
    </location>
</feature>
<comment type="pathway">
    <text evidence="1 7 8">Purine metabolism; IMP biosynthesis via de novo pathway; N(1)-(5-phospho-D-ribosyl)glycinamide from 5-phospho-alpha-D-ribose 1-diphosphate: step 1/2.</text>
</comment>
<evidence type="ECO:0000256" key="8">
    <source>
        <dbReference type="PIRNR" id="PIRNR000485"/>
    </source>
</evidence>
<evidence type="ECO:0000256" key="7">
    <source>
        <dbReference type="HAMAP-Rule" id="MF_01931"/>
    </source>
</evidence>
<feature type="domain" description="Glutamine amidotransferase type-2" evidence="12">
    <location>
        <begin position="9"/>
        <end position="233"/>
    </location>
</feature>
<evidence type="ECO:0000256" key="6">
    <source>
        <dbReference type="ARBA" id="ARBA00022962"/>
    </source>
</evidence>
<evidence type="ECO:0000256" key="11">
    <source>
        <dbReference type="PIRSR" id="PIRSR000485-3"/>
    </source>
</evidence>
<dbReference type="InterPro" id="IPR029057">
    <property type="entry name" value="PRTase-like"/>
</dbReference>
<dbReference type="PROSITE" id="PS51278">
    <property type="entry name" value="GATASE_TYPE_2"/>
    <property type="match status" value="1"/>
</dbReference>
<keyword evidence="7 11" id="KW-0408">Iron</keyword>
<dbReference type="EC" id="2.4.2.14" evidence="7"/>
<protein>
    <recommendedName>
        <fullName evidence="7">Amidophosphoribosyltransferase</fullName>
        <shortName evidence="7">ATase</shortName>
        <ecNumber evidence="7">2.4.2.14</ecNumber>
    </recommendedName>
    <alternativeName>
        <fullName evidence="7">Glutamine phosphoribosylpyrophosphate amidotransferase</fullName>
        <shortName evidence="7">GPATase</shortName>
    </alternativeName>
</protein>
<keyword evidence="4 7" id="KW-0808">Transferase</keyword>
<feature type="binding site" evidence="7 11">
    <location>
        <position position="395"/>
    </location>
    <ligand>
        <name>[4Fe-4S] cluster</name>
        <dbReference type="ChEBI" id="CHEBI:49883"/>
    </ligand>
</feature>
<dbReference type="GO" id="GO:0006189">
    <property type="term" value="P:'de novo' IMP biosynthetic process"/>
    <property type="evidence" value="ECO:0007669"/>
    <property type="project" value="UniProtKB-UniRule"/>
</dbReference>
<sequence>MAYEVHDACGVFGVWGVPDAALMAYWGIFSLQHRGQESAGIATWVPGTGGAGRIEVHKGMGLVSEVLSPEQEAARPGSVAIGHVRYSTQGSSSLANAQPLVMDSRYGQLALAHNGNLVNAAALRAELARAGAVFQGDSDSELLAHLVARSGHAGLEDALKAALARLEGGFAFVVLSDAGLFGARDPAGLRPLVLGQLPDGQWVLASESCALDIGGARLVREVEPGELVRIGPQGLDSDRFAPPVPAAACSFEYIYFARADSRLGDRSAYVYRRELGRMLAREAPAEADVVVGVPDSSLPQAMGYAQELGLDYDLGLVKNRYIARTFIAPSQSERESGVQLKVSAVPEVVAGKRVVLVDDSLVRGTTSRFIVQLLRQAGAREVHMRIASPPYRHPCHYGIDTSRDQELLAARLPLEAVREAVGADSLAYLSLEGLTTVLGGAGFCTACFGGRYPVPVPGRSGVPAAGVVH</sequence>
<comment type="function">
    <text evidence="7">Catalyzes the formation of phosphoribosylamine from phosphoribosylpyrophosphate (PRPP) and glutamine.</text>
</comment>
<evidence type="ECO:0000256" key="9">
    <source>
        <dbReference type="PIRSR" id="PIRSR000485-1"/>
    </source>
</evidence>
<feature type="binding site" evidence="7 10">
    <location>
        <position position="358"/>
    </location>
    <ligand>
        <name>Mg(2+)</name>
        <dbReference type="ChEBI" id="CHEBI:18420"/>
    </ligand>
</feature>
<keyword evidence="7 11" id="KW-0411">Iron-sulfur</keyword>
<dbReference type="SUPFAM" id="SSF56235">
    <property type="entry name" value="N-terminal nucleophile aminohydrolases (Ntn hydrolases)"/>
    <property type="match status" value="1"/>
</dbReference>
<dbReference type="NCBIfam" id="TIGR01134">
    <property type="entry name" value="purF"/>
    <property type="match status" value="1"/>
</dbReference>
<dbReference type="EMBL" id="LR778114">
    <property type="protein sequence ID" value="CAB1129257.1"/>
    <property type="molecule type" value="Genomic_DNA"/>
</dbReference>
<accession>A0A6F8ZH96</accession>
<dbReference type="GO" id="GO:0004044">
    <property type="term" value="F:amidophosphoribosyltransferase activity"/>
    <property type="evidence" value="ECO:0007669"/>
    <property type="project" value="UniProtKB-UniRule"/>
</dbReference>
<evidence type="ECO:0000313" key="14">
    <source>
        <dbReference type="Proteomes" id="UP000503399"/>
    </source>
</evidence>
<evidence type="ECO:0000256" key="3">
    <source>
        <dbReference type="ARBA" id="ARBA00022676"/>
    </source>
</evidence>
<evidence type="ECO:0000256" key="1">
    <source>
        <dbReference type="ARBA" id="ARBA00005209"/>
    </source>
</evidence>
<feature type="binding site" evidence="7 11">
    <location>
        <position position="447"/>
    </location>
    <ligand>
        <name>[4Fe-4S] cluster</name>
        <dbReference type="ChEBI" id="CHEBI:49883"/>
    </ligand>
</feature>
<gene>
    <name evidence="7 13" type="primary">purF</name>
    <name evidence="13" type="ORF">R50_1756</name>
</gene>
<comment type="cofactor">
    <cofactor evidence="7 11">
        <name>[4Fe-4S] cluster</name>
        <dbReference type="ChEBI" id="CHEBI:49883"/>
    </cofactor>
    <text evidence="7 11">Binds 1 [4Fe-4S] cluster per subunit.</text>
</comment>
<feature type="binding site" evidence="7 10">
    <location>
        <position position="359"/>
    </location>
    <ligand>
        <name>Mg(2+)</name>
        <dbReference type="ChEBI" id="CHEBI:18420"/>
    </ligand>
</feature>
<dbReference type="CDD" id="cd00715">
    <property type="entry name" value="GPATase_N"/>
    <property type="match status" value="1"/>
</dbReference>
<evidence type="ECO:0000256" key="5">
    <source>
        <dbReference type="ARBA" id="ARBA00022755"/>
    </source>
</evidence>
<dbReference type="InterPro" id="IPR005854">
    <property type="entry name" value="PurF"/>
</dbReference>
<dbReference type="GO" id="GO:0009113">
    <property type="term" value="P:purine nucleobase biosynthetic process"/>
    <property type="evidence" value="ECO:0007669"/>
    <property type="project" value="UniProtKB-UniRule"/>
</dbReference>
<dbReference type="Gene3D" id="3.60.20.10">
    <property type="entry name" value="Glutamine Phosphoribosylpyrophosphate, subunit 1, domain 1"/>
    <property type="match status" value="1"/>
</dbReference>
<dbReference type="InterPro" id="IPR035584">
    <property type="entry name" value="PurF_N"/>
</dbReference>
<comment type="catalytic activity">
    <reaction evidence="7 8">
        <text>5-phospho-beta-D-ribosylamine + L-glutamate + diphosphate = 5-phospho-alpha-D-ribose 1-diphosphate + L-glutamine + H2O</text>
        <dbReference type="Rhea" id="RHEA:14905"/>
        <dbReference type="ChEBI" id="CHEBI:15377"/>
        <dbReference type="ChEBI" id="CHEBI:29985"/>
        <dbReference type="ChEBI" id="CHEBI:33019"/>
        <dbReference type="ChEBI" id="CHEBI:58017"/>
        <dbReference type="ChEBI" id="CHEBI:58359"/>
        <dbReference type="ChEBI" id="CHEBI:58681"/>
        <dbReference type="EC" id="2.4.2.14"/>
    </reaction>
</comment>
<dbReference type="UniPathway" id="UPA00074">
    <property type="reaction ID" value="UER00124"/>
</dbReference>
<proteinExistence type="inferred from homology"/>
<dbReference type="GO" id="GO:0000287">
    <property type="term" value="F:magnesium ion binding"/>
    <property type="evidence" value="ECO:0007669"/>
    <property type="project" value="UniProtKB-UniRule"/>
</dbReference>
<evidence type="ECO:0000256" key="4">
    <source>
        <dbReference type="ARBA" id="ARBA00022679"/>
    </source>
</evidence>
<dbReference type="KEGG" id="hfv:R50_1756"/>
<evidence type="ECO:0000259" key="12">
    <source>
        <dbReference type="PROSITE" id="PS51278"/>
    </source>
</evidence>
<dbReference type="Gene3D" id="3.40.50.2020">
    <property type="match status" value="1"/>
</dbReference>
<keyword evidence="7 10" id="KW-0460">Magnesium</keyword>
<feature type="binding site" evidence="7 11">
    <location>
        <position position="444"/>
    </location>
    <ligand>
        <name>[4Fe-4S] cluster</name>
        <dbReference type="ChEBI" id="CHEBI:49883"/>
    </ligand>
</feature>
<comment type="similarity">
    <text evidence="2 7 8">In the C-terminal section; belongs to the purine/pyrimidine phosphoribosyltransferase family.</text>
</comment>
<dbReference type="Proteomes" id="UP000503399">
    <property type="component" value="Chromosome"/>
</dbReference>
<keyword evidence="14" id="KW-1185">Reference proteome</keyword>
<dbReference type="Pfam" id="PF13522">
    <property type="entry name" value="GATase_6"/>
    <property type="match status" value="1"/>
</dbReference>
<dbReference type="InterPro" id="IPR000836">
    <property type="entry name" value="PRTase_dom"/>
</dbReference>
<keyword evidence="5 7" id="KW-0658">Purine biosynthesis</keyword>
<dbReference type="SUPFAM" id="SSF53271">
    <property type="entry name" value="PRTase-like"/>
    <property type="match status" value="1"/>
</dbReference>
<dbReference type="GO" id="GO:0051539">
    <property type="term" value="F:4 iron, 4 sulfur cluster binding"/>
    <property type="evidence" value="ECO:0007669"/>
    <property type="project" value="UniProtKB-KW"/>
</dbReference>
<dbReference type="AlphaFoldDB" id="A0A6F8ZH96"/>
<feature type="binding site" evidence="7 11">
    <location>
        <position position="249"/>
    </location>
    <ligand>
        <name>[4Fe-4S] cluster</name>
        <dbReference type="ChEBI" id="CHEBI:49883"/>
    </ligand>
</feature>
<keyword evidence="6 7" id="KW-0315">Glutamine amidotransferase</keyword>
<dbReference type="Pfam" id="PF00156">
    <property type="entry name" value="Pribosyltran"/>
    <property type="match status" value="1"/>
</dbReference>
<comment type="cofactor">
    <cofactor evidence="7 10">
        <name>Mg(2+)</name>
        <dbReference type="ChEBI" id="CHEBI:18420"/>
    </cofactor>
    <text evidence="7 10">Binds 1 Mg(2+) ion per subunit.</text>
</comment>
<keyword evidence="7" id="KW-0004">4Fe-4S</keyword>
<keyword evidence="7 10" id="KW-0479">Metal-binding</keyword>
<dbReference type="CDD" id="cd06223">
    <property type="entry name" value="PRTases_typeI"/>
    <property type="match status" value="1"/>
</dbReference>
<organism evidence="13 14">
    <name type="scientific">Candidatus Hydrogenisulfobacillus filiaventi</name>
    <dbReference type="NCBI Taxonomy" id="2707344"/>
    <lineage>
        <taxon>Bacteria</taxon>
        <taxon>Bacillati</taxon>
        <taxon>Bacillota</taxon>
        <taxon>Clostridia</taxon>
        <taxon>Eubacteriales</taxon>
        <taxon>Clostridiales Family XVII. Incertae Sedis</taxon>
        <taxon>Candidatus Hydrogenisulfobacillus</taxon>
    </lineage>
</organism>
<evidence type="ECO:0000256" key="10">
    <source>
        <dbReference type="PIRSR" id="PIRSR000485-2"/>
    </source>
</evidence>
<dbReference type="PANTHER" id="PTHR11907">
    <property type="entry name" value="AMIDOPHOSPHORIBOSYLTRANSFERASE"/>
    <property type="match status" value="1"/>
</dbReference>
<keyword evidence="3 7" id="KW-0328">Glycosyltransferase</keyword>
<dbReference type="InterPro" id="IPR029055">
    <property type="entry name" value="Ntn_hydrolases_N"/>
</dbReference>
<dbReference type="PIRSF" id="PIRSF000485">
    <property type="entry name" value="Amd_phspho_trans"/>
    <property type="match status" value="1"/>
</dbReference>
<name>A0A6F8ZH96_9FIRM</name>